<evidence type="ECO:0000313" key="3">
    <source>
        <dbReference type="EMBL" id="PQL94632.1"/>
    </source>
</evidence>
<reference evidence="2 4" key="1">
    <citation type="submission" date="2018-02" db="EMBL/GenBank/DDBJ databases">
        <title>Genome sequences of Apibacter spp., gut symbionts of Asian honey bees.</title>
        <authorList>
            <person name="Kwong W.K."/>
            <person name="Steele M.I."/>
            <person name="Moran N.A."/>
        </authorList>
    </citation>
    <scope>NUCLEOTIDE SEQUENCE [LARGE SCALE GENOMIC DNA]</scope>
    <source>
        <strain evidence="4">wkB301</strain>
        <strain evidence="2">WkB301</strain>
    </source>
</reference>
<keyword evidence="1" id="KW-1133">Transmembrane helix</keyword>
<dbReference type="EMBL" id="PSZM01000023">
    <property type="protein sequence ID" value="PQL94319.1"/>
    <property type="molecule type" value="Genomic_DNA"/>
</dbReference>
<evidence type="ECO:0000313" key="2">
    <source>
        <dbReference type="EMBL" id="PQL94319.1"/>
    </source>
</evidence>
<evidence type="ECO:0000313" key="4">
    <source>
        <dbReference type="Proteomes" id="UP000238042"/>
    </source>
</evidence>
<dbReference type="EMBL" id="PSZM01000009">
    <property type="protein sequence ID" value="PQL94632.1"/>
    <property type="molecule type" value="Genomic_DNA"/>
</dbReference>
<evidence type="ECO:0000256" key="1">
    <source>
        <dbReference type="SAM" id="Phobius"/>
    </source>
</evidence>
<keyword evidence="4" id="KW-1185">Reference proteome</keyword>
<name>A0A2S8AF77_9FLAO</name>
<keyword evidence="1" id="KW-0472">Membrane</keyword>
<organism evidence="2 4">
    <name type="scientific">Apibacter adventoris</name>
    <dbReference type="NCBI Taxonomy" id="1679466"/>
    <lineage>
        <taxon>Bacteria</taxon>
        <taxon>Pseudomonadati</taxon>
        <taxon>Bacteroidota</taxon>
        <taxon>Flavobacteriia</taxon>
        <taxon>Flavobacteriales</taxon>
        <taxon>Weeksellaceae</taxon>
        <taxon>Apibacter</taxon>
    </lineage>
</organism>
<accession>A0A2S8AF77</accession>
<gene>
    <name evidence="3" type="ORF">C4S77_02935</name>
    <name evidence="2" type="ORF">C4S77_03045</name>
</gene>
<proteinExistence type="predicted"/>
<dbReference type="AlphaFoldDB" id="A0A2S8AF77"/>
<comment type="caution">
    <text evidence="2">The sequence shown here is derived from an EMBL/GenBank/DDBJ whole genome shotgun (WGS) entry which is preliminary data.</text>
</comment>
<keyword evidence="1" id="KW-0812">Transmembrane</keyword>
<protein>
    <submittedName>
        <fullName evidence="2">Uncharacterized protein</fullName>
    </submittedName>
</protein>
<sequence>MSRQQQIVELITLRINQNIMQGIFKYLIIFLLSLVLCSCLDNRKFYKEIKSYYNSNCKNLRNKNCYVNIKDIIKIDWDSVYFIKGAPSNNHIMSLKNIDSQLLLDPVFDKIIFVKNNNVLYQEEIYPQGNNFFDFSKKSENTLIFDFENELCLSSKQANIIVESKDGKLFRLKLFKK</sequence>
<dbReference type="RefSeq" id="WP_105245970.1">
    <property type="nucleotide sequence ID" value="NZ_PSZM01000009.1"/>
</dbReference>
<dbReference type="Proteomes" id="UP000238042">
    <property type="component" value="Unassembled WGS sequence"/>
</dbReference>
<feature type="transmembrane region" description="Helical" evidence="1">
    <location>
        <begin position="23"/>
        <end position="40"/>
    </location>
</feature>